<organism evidence="3 4">
    <name type="scientific">Aureobasidium uvarum</name>
    <dbReference type="NCBI Taxonomy" id="2773716"/>
    <lineage>
        <taxon>Eukaryota</taxon>
        <taxon>Fungi</taxon>
        <taxon>Dikarya</taxon>
        <taxon>Ascomycota</taxon>
        <taxon>Pezizomycotina</taxon>
        <taxon>Dothideomycetes</taxon>
        <taxon>Dothideomycetidae</taxon>
        <taxon>Dothideales</taxon>
        <taxon>Saccotheciaceae</taxon>
        <taxon>Aureobasidium</taxon>
    </lineage>
</organism>
<feature type="compositionally biased region" description="Polar residues" evidence="2">
    <location>
        <begin position="307"/>
        <end position="320"/>
    </location>
</feature>
<dbReference type="AlphaFoldDB" id="A0A9N8KBS2"/>
<reference evidence="3" key="1">
    <citation type="submission" date="2020-06" db="EMBL/GenBank/DDBJ databases">
        <authorList>
            <person name="Onetto C."/>
        </authorList>
    </citation>
    <scope>NUCLEOTIDE SEQUENCE</scope>
</reference>
<feature type="region of interest" description="Disordered" evidence="2">
    <location>
        <begin position="193"/>
        <end position="354"/>
    </location>
</feature>
<comment type="caution">
    <text evidence="3">The sequence shown here is derived from an EMBL/GenBank/DDBJ whole genome shotgun (WGS) entry which is preliminary data.</text>
</comment>
<evidence type="ECO:0000313" key="3">
    <source>
        <dbReference type="EMBL" id="CAD0108782.1"/>
    </source>
</evidence>
<dbReference type="OrthoDB" id="5410764at2759"/>
<accession>A0A9N8KBS2</accession>
<proteinExistence type="predicted"/>
<evidence type="ECO:0000313" key="4">
    <source>
        <dbReference type="Proteomes" id="UP000745764"/>
    </source>
</evidence>
<feature type="compositionally biased region" description="Basic and acidic residues" evidence="2">
    <location>
        <begin position="228"/>
        <end position="245"/>
    </location>
</feature>
<feature type="compositionally biased region" description="Polar residues" evidence="2">
    <location>
        <begin position="335"/>
        <end position="354"/>
    </location>
</feature>
<feature type="compositionally biased region" description="Polar residues" evidence="2">
    <location>
        <begin position="284"/>
        <end position="293"/>
    </location>
</feature>
<feature type="coiled-coil region" evidence="1">
    <location>
        <begin position="127"/>
        <end position="168"/>
    </location>
</feature>
<keyword evidence="4" id="KW-1185">Reference proteome</keyword>
<dbReference type="EMBL" id="CAINUL010000003">
    <property type="protein sequence ID" value="CAD0108782.1"/>
    <property type="molecule type" value="Genomic_DNA"/>
</dbReference>
<dbReference type="Proteomes" id="UP000745764">
    <property type="component" value="Unassembled WGS sequence"/>
</dbReference>
<sequence>MAAESDATEPLQPLDLIFSCNICHDSIHDIRSPVHDGQELEGIRRPVAKLWMTECAHLICAKHLERGGTGFAKGQYDSEIPHHFFQCPPVALDNKDGGMDALRFQFLGLVTYGIATATKFRSLQTAHSHLKDQTDKLKLEKTKAETEIRTLTERITLAEEAERRYKAREPEIRHYLEQFTLVKQELDRRNEDLSALGYPPPRIDYTFPPSRLFEDDTSNGRATTSHTGRSDRVDRTDPRTMEDHIPSVSSTTLRGDSSRTYTEDNLQSTENKRQKLSEYRYEPRNQQSPSKDTSVQKRPVIRPPPASSITQNTSSRSTHFQPPPMPKQNNNQRPSFVNRSNDSHTDPQLTNTQRETWEPWDLRLLELYGPVGLF</sequence>
<evidence type="ECO:0000256" key="1">
    <source>
        <dbReference type="SAM" id="Coils"/>
    </source>
</evidence>
<protein>
    <submittedName>
        <fullName evidence="3">Uncharacterized protein</fullName>
    </submittedName>
</protein>
<gene>
    <name evidence="3" type="ORF">AWRI4620_LOCUS3037</name>
</gene>
<keyword evidence="1" id="KW-0175">Coiled coil</keyword>
<feature type="compositionally biased region" description="Basic and acidic residues" evidence="2">
    <location>
        <begin position="270"/>
        <end position="283"/>
    </location>
</feature>
<name>A0A9N8KBS2_9PEZI</name>
<feature type="compositionally biased region" description="Polar residues" evidence="2">
    <location>
        <begin position="247"/>
        <end position="269"/>
    </location>
</feature>
<evidence type="ECO:0000256" key="2">
    <source>
        <dbReference type="SAM" id="MobiDB-lite"/>
    </source>
</evidence>